<dbReference type="InterPro" id="IPR029752">
    <property type="entry name" value="D-isomer_DH_CS1"/>
</dbReference>
<dbReference type="eggNOG" id="COG1052">
    <property type="taxonomic scope" value="Bacteria"/>
</dbReference>
<keyword evidence="2 4" id="KW-0560">Oxidoreductase</keyword>
<gene>
    <name evidence="7" type="ORF">FD16_GL000258</name>
</gene>
<evidence type="ECO:0000259" key="6">
    <source>
        <dbReference type="Pfam" id="PF02826"/>
    </source>
</evidence>
<accession>A0A0R1W2M1</accession>
<dbReference type="PANTHER" id="PTHR43026:SF1">
    <property type="entry name" value="2-HYDROXYACID DEHYDROGENASE HOMOLOG 1-RELATED"/>
    <property type="match status" value="1"/>
</dbReference>
<evidence type="ECO:0000313" key="7">
    <source>
        <dbReference type="EMBL" id="KRM12046.1"/>
    </source>
</evidence>
<dbReference type="InterPro" id="IPR006140">
    <property type="entry name" value="D-isomer_DH_NAD-bd"/>
</dbReference>
<dbReference type="Proteomes" id="UP000051820">
    <property type="component" value="Unassembled WGS sequence"/>
</dbReference>
<dbReference type="AlphaFoldDB" id="A0A0R1W2M1"/>
<dbReference type="PROSITE" id="PS00671">
    <property type="entry name" value="D_2_HYDROXYACID_DH_3"/>
    <property type="match status" value="1"/>
</dbReference>
<dbReference type="PROSITE" id="PS00065">
    <property type="entry name" value="D_2_HYDROXYACID_DH_1"/>
    <property type="match status" value="1"/>
</dbReference>
<dbReference type="Pfam" id="PF02826">
    <property type="entry name" value="2-Hacid_dh_C"/>
    <property type="match status" value="1"/>
</dbReference>
<feature type="domain" description="D-isomer specific 2-hydroxyacid dehydrogenase catalytic" evidence="5">
    <location>
        <begin position="14"/>
        <end position="334"/>
    </location>
</feature>
<dbReference type="GO" id="GO:0051287">
    <property type="term" value="F:NAD binding"/>
    <property type="evidence" value="ECO:0007669"/>
    <property type="project" value="InterPro"/>
</dbReference>
<dbReference type="Gene3D" id="3.40.50.720">
    <property type="entry name" value="NAD(P)-binding Rossmann-like Domain"/>
    <property type="match status" value="2"/>
</dbReference>
<dbReference type="CDD" id="cd12186">
    <property type="entry name" value="LDH"/>
    <property type="match status" value="1"/>
</dbReference>
<dbReference type="InterPro" id="IPR029753">
    <property type="entry name" value="D-isomer_DH_CS"/>
</dbReference>
<comment type="caution">
    <text evidence="7">The sequence shown here is derived from an EMBL/GenBank/DDBJ whole genome shotgun (WGS) entry which is preliminary data.</text>
</comment>
<protein>
    <submittedName>
        <fullName evidence="7">D-lactate dehydrogenase</fullName>
    </submittedName>
</protein>
<sequence length="336" mass="37497">MEVLAKMKIIGYGIRQDERQFVEQWSSQNGIGVKMTAELLTAETVDQASGYDGIVAFQQLAYSDELLEKMDQLGIHNLSLRNVGVDNINLEKATSLGIKVTNVPVYSPEAIAEFTVTQLMQLLRRSKEYARKFSNHDFRWAPQISKELNQQTVGVIGTGHIGRSAIKIFQGFGAKVIAYDAFHNKEIESQGLYVDSLSDIYKQATVITLHIPLFPETEHMLDREAFNQMNDGVFIINAARGPLIDESALIEALDSGKVGGAALDVMEDETKVFNQDLGKQEINYPAFNNLFERDNVLISPHTAFYTDVAVKNMVNISLNNNKQLFETGTADNLVEK</sequence>
<dbReference type="InterPro" id="IPR006139">
    <property type="entry name" value="D-isomer_2_OHA_DH_cat_dom"/>
</dbReference>
<evidence type="ECO:0000256" key="4">
    <source>
        <dbReference type="RuleBase" id="RU003719"/>
    </source>
</evidence>
<dbReference type="SUPFAM" id="SSF52283">
    <property type="entry name" value="Formate/glycerate dehydrogenase catalytic domain-like"/>
    <property type="match status" value="1"/>
</dbReference>
<comment type="similarity">
    <text evidence="1 4">Belongs to the D-isomer specific 2-hydroxyacid dehydrogenase family.</text>
</comment>
<evidence type="ECO:0000256" key="1">
    <source>
        <dbReference type="ARBA" id="ARBA00005854"/>
    </source>
</evidence>
<feature type="domain" description="D-isomer specific 2-hydroxyacid dehydrogenase NAD-binding" evidence="6">
    <location>
        <begin position="117"/>
        <end position="303"/>
    </location>
</feature>
<evidence type="ECO:0000256" key="3">
    <source>
        <dbReference type="ARBA" id="ARBA00023027"/>
    </source>
</evidence>
<proteinExistence type="inferred from homology"/>
<dbReference type="SUPFAM" id="SSF51735">
    <property type="entry name" value="NAD(P)-binding Rossmann-fold domains"/>
    <property type="match status" value="1"/>
</dbReference>
<evidence type="ECO:0000256" key="2">
    <source>
        <dbReference type="ARBA" id="ARBA00023002"/>
    </source>
</evidence>
<organism evidence="7 8">
    <name type="scientific">Paucilactobacillus suebicus DSM 5007 = KCTC 3549</name>
    <dbReference type="NCBI Taxonomy" id="1423807"/>
    <lineage>
        <taxon>Bacteria</taxon>
        <taxon>Bacillati</taxon>
        <taxon>Bacillota</taxon>
        <taxon>Bacilli</taxon>
        <taxon>Lactobacillales</taxon>
        <taxon>Lactobacillaceae</taxon>
        <taxon>Paucilactobacillus</taxon>
    </lineage>
</organism>
<dbReference type="InterPro" id="IPR058205">
    <property type="entry name" value="D-LDH-like"/>
</dbReference>
<dbReference type="Pfam" id="PF00389">
    <property type="entry name" value="2-Hacid_dh"/>
    <property type="match status" value="1"/>
</dbReference>
<name>A0A0R1W2M1_9LACO</name>
<keyword evidence="8" id="KW-1185">Reference proteome</keyword>
<dbReference type="PATRIC" id="fig|1423807.3.peg.261"/>
<dbReference type="EMBL" id="AZGF01000011">
    <property type="protein sequence ID" value="KRM12046.1"/>
    <property type="molecule type" value="Genomic_DNA"/>
</dbReference>
<keyword evidence="3" id="KW-0520">NAD</keyword>
<dbReference type="InterPro" id="IPR036291">
    <property type="entry name" value="NAD(P)-bd_dom_sf"/>
</dbReference>
<dbReference type="PANTHER" id="PTHR43026">
    <property type="entry name" value="2-HYDROXYACID DEHYDROGENASE HOMOLOG 1-RELATED"/>
    <property type="match status" value="1"/>
</dbReference>
<evidence type="ECO:0000313" key="8">
    <source>
        <dbReference type="Proteomes" id="UP000051820"/>
    </source>
</evidence>
<dbReference type="GO" id="GO:0008720">
    <property type="term" value="F:D-lactate dehydrogenase (NAD+) activity"/>
    <property type="evidence" value="ECO:0007669"/>
    <property type="project" value="TreeGrafter"/>
</dbReference>
<dbReference type="STRING" id="1423807.FD16_GL000258"/>
<evidence type="ECO:0000259" key="5">
    <source>
        <dbReference type="Pfam" id="PF00389"/>
    </source>
</evidence>
<reference evidence="7 8" key="1">
    <citation type="journal article" date="2015" name="Genome Announc.">
        <title>Expanding the biotechnology potential of lactobacilli through comparative genomics of 213 strains and associated genera.</title>
        <authorList>
            <person name="Sun Z."/>
            <person name="Harris H.M."/>
            <person name="McCann A."/>
            <person name="Guo C."/>
            <person name="Argimon S."/>
            <person name="Zhang W."/>
            <person name="Yang X."/>
            <person name="Jeffery I.B."/>
            <person name="Cooney J.C."/>
            <person name="Kagawa T.F."/>
            <person name="Liu W."/>
            <person name="Song Y."/>
            <person name="Salvetti E."/>
            <person name="Wrobel A."/>
            <person name="Rasinkangas P."/>
            <person name="Parkhill J."/>
            <person name="Rea M.C."/>
            <person name="O'Sullivan O."/>
            <person name="Ritari J."/>
            <person name="Douillard F.P."/>
            <person name="Paul Ross R."/>
            <person name="Yang R."/>
            <person name="Briner A.E."/>
            <person name="Felis G.E."/>
            <person name="de Vos W.M."/>
            <person name="Barrangou R."/>
            <person name="Klaenhammer T.R."/>
            <person name="Caufield P.W."/>
            <person name="Cui Y."/>
            <person name="Zhang H."/>
            <person name="O'Toole P.W."/>
        </authorList>
    </citation>
    <scope>NUCLEOTIDE SEQUENCE [LARGE SCALE GENOMIC DNA]</scope>
    <source>
        <strain evidence="7 8">DSM 5007</strain>
    </source>
</reference>